<dbReference type="Pfam" id="PF10552">
    <property type="entry name" value="ORF6C"/>
    <property type="match status" value="1"/>
</dbReference>
<proteinExistence type="predicted"/>
<reference evidence="3" key="1">
    <citation type="submission" date="2017-08" db="EMBL/GenBank/DDBJ databases">
        <authorList>
            <person name="Varghese N."/>
            <person name="Submissions S."/>
        </authorList>
    </citation>
    <scope>NUCLEOTIDE SEQUENCE [LARGE SCALE GENOMIC DNA]</scope>
    <source>
        <strain evidence="3">JC22</strain>
    </source>
</reference>
<protein>
    <submittedName>
        <fullName evidence="2">ORF6C domain-containing protein</fullName>
    </submittedName>
</protein>
<name>A0A285SFI5_9BACL</name>
<evidence type="ECO:0000259" key="1">
    <source>
        <dbReference type="Pfam" id="PF10552"/>
    </source>
</evidence>
<accession>A0A285SFI5</accession>
<evidence type="ECO:0000313" key="3">
    <source>
        <dbReference type="Proteomes" id="UP000219636"/>
    </source>
</evidence>
<feature type="domain" description="ORF6C" evidence="1">
    <location>
        <begin position="22"/>
        <end position="65"/>
    </location>
</feature>
<dbReference type="InterPro" id="IPR018878">
    <property type="entry name" value="ORF6C_dom"/>
</dbReference>
<evidence type="ECO:0000313" key="2">
    <source>
        <dbReference type="EMBL" id="SOC06349.1"/>
    </source>
</evidence>
<sequence>MLPLQLRLRKAVSTRVYEMTDDPDARQVYFRLLYAALKRRYHVRSYREIKQSQLQDALRFIENWRGGYYE</sequence>
<dbReference type="EMBL" id="OBMQ01000004">
    <property type="protein sequence ID" value="SOC06349.1"/>
    <property type="molecule type" value="Genomic_DNA"/>
</dbReference>
<dbReference type="AlphaFoldDB" id="A0A285SFI5"/>
<dbReference type="Proteomes" id="UP000219636">
    <property type="component" value="Unassembled WGS sequence"/>
</dbReference>
<gene>
    <name evidence="2" type="ORF">SAMN05880501_104254</name>
</gene>
<organism evidence="2 3">
    <name type="scientific">Ureibacillus xyleni</name>
    <dbReference type="NCBI Taxonomy" id="614648"/>
    <lineage>
        <taxon>Bacteria</taxon>
        <taxon>Bacillati</taxon>
        <taxon>Bacillota</taxon>
        <taxon>Bacilli</taxon>
        <taxon>Bacillales</taxon>
        <taxon>Caryophanaceae</taxon>
        <taxon>Ureibacillus</taxon>
    </lineage>
</organism>
<keyword evidence="3" id="KW-1185">Reference proteome</keyword>